<evidence type="ECO:0000313" key="3">
    <source>
        <dbReference type="Proteomes" id="UP001642540"/>
    </source>
</evidence>
<feature type="transmembrane region" description="Helical" evidence="1">
    <location>
        <begin position="41"/>
        <end position="65"/>
    </location>
</feature>
<feature type="transmembrane region" description="Helical" evidence="1">
    <location>
        <begin position="109"/>
        <end position="130"/>
    </location>
</feature>
<keyword evidence="1" id="KW-0812">Transmembrane</keyword>
<accession>A0ABP1Q8P7</accession>
<dbReference type="EMBL" id="CAXLJM020000026">
    <property type="protein sequence ID" value="CAL8093751.1"/>
    <property type="molecule type" value="Genomic_DNA"/>
</dbReference>
<feature type="transmembrane region" description="Helical" evidence="1">
    <location>
        <begin position="12"/>
        <end position="29"/>
    </location>
</feature>
<reference evidence="2 3" key="1">
    <citation type="submission" date="2024-08" db="EMBL/GenBank/DDBJ databases">
        <authorList>
            <person name="Cucini C."/>
            <person name="Frati F."/>
        </authorList>
    </citation>
    <scope>NUCLEOTIDE SEQUENCE [LARGE SCALE GENOMIC DNA]</scope>
</reference>
<feature type="transmembrane region" description="Helical" evidence="1">
    <location>
        <begin position="77"/>
        <end position="97"/>
    </location>
</feature>
<keyword evidence="3" id="KW-1185">Reference proteome</keyword>
<gene>
    <name evidence="2" type="ORF">ODALV1_LOCUS8585</name>
</gene>
<dbReference type="Proteomes" id="UP001642540">
    <property type="component" value="Unassembled WGS sequence"/>
</dbReference>
<evidence type="ECO:0008006" key="4">
    <source>
        <dbReference type="Google" id="ProtNLM"/>
    </source>
</evidence>
<organism evidence="2 3">
    <name type="scientific">Orchesella dallaii</name>
    <dbReference type="NCBI Taxonomy" id="48710"/>
    <lineage>
        <taxon>Eukaryota</taxon>
        <taxon>Metazoa</taxon>
        <taxon>Ecdysozoa</taxon>
        <taxon>Arthropoda</taxon>
        <taxon>Hexapoda</taxon>
        <taxon>Collembola</taxon>
        <taxon>Entomobryomorpha</taxon>
        <taxon>Entomobryoidea</taxon>
        <taxon>Orchesellidae</taxon>
        <taxon>Orchesellinae</taxon>
        <taxon>Orchesella</taxon>
    </lineage>
</organism>
<evidence type="ECO:0000256" key="1">
    <source>
        <dbReference type="SAM" id="Phobius"/>
    </source>
</evidence>
<evidence type="ECO:0000313" key="2">
    <source>
        <dbReference type="EMBL" id="CAL8093751.1"/>
    </source>
</evidence>
<name>A0ABP1Q8P7_9HEXA</name>
<protein>
    <recommendedName>
        <fullName evidence="4">MARVEL domain-containing protein</fullName>
    </recommendedName>
</protein>
<proteinExistence type="predicted"/>
<keyword evidence="1" id="KW-1133">Transmembrane helix</keyword>
<keyword evidence="1" id="KW-0472">Membrane</keyword>
<comment type="caution">
    <text evidence="2">The sequence shown here is derived from an EMBL/GenBank/DDBJ whole genome shotgun (WGS) entry which is preliminary data.</text>
</comment>
<sequence>MIFKVDTATDPTLRLKLVTILVGLIDVIIGAVGSCGMTNDVYFLVTVLVIFSLSLLHLLCTVLDIFKTNCTSRGMDFLFHMMGGILILVTSIILVSGTNPKSCGVMEKTSAATIGIFNSLIYLYICYLVLRLLRQKDTGSLLPMYIFCACSRSSIDFVERDPQLQKQALAPVSIMPSSRTQLFSAQKVHTPETLNVSSRNSETPVQT</sequence>